<keyword evidence="2" id="KW-1185">Reference proteome</keyword>
<proteinExistence type="predicted"/>
<name>A0ABU6XHC2_9FABA</name>
<sequence>MKGVAIRHVLAEMLEFDIFEPVNIVLDGSNCNVAYPGSKVPPLFIYQTREAPDHPWNKLRLGVGKIPLEVYASDFWDGLQVLRYIQIPV</sequence>
<reference evidence="1 2" key="1">
    <citation type="journal article" date="2023" name="Plants (Basel)">
        <title>Bridging the Gap: Combining Genomics and Transcriptomics Approaches to Understand Stylosanthes scabra, an Orphan Legume from the Brazilian Caatinga.</title>
        <authorList>
            <person name="Ferreira-Neto J.R.C."/>
            <person name="da Silva M.D."/>
            <person name="Binneck E."/>
            <person name="de Melo N.F."/>
            <person name="da Silva R.H."/>
            <person name="de Melo A.L.T.M."/>
            <person name="Pandolfi V."/>
            <person name="Bustamante F.O."/>
            <person name="Brasileiro-Vidal A.C."/>
            <person name="Benko-Iseppon A.M."/>
        </authorList>
    </citation>
    <scope>NUCLEOTIDE SEQUENCE [LARGE SCALE GENOMIC DNA]</scope>
    <source>
        <tissue evidence="1">Leaves</tissue>
    </source>
</reference>
<comment type="caution">
    <text evidence="1">The sequence shown here is derived from an EMBL/GenBank/DDBJ whole genome shotgun (WGS) entry which is preliminary data.</text>
</comment>
<evidence type="ECO:0000313" key="1">
    <source>
        <dbReference type="EMBL" id="MED6197461.1"/>
    </source>
</evidence>
<accession>A0ABU6XHC2</accession>
<evidence type="ECO:0000313" key="2">
    <source>
        <dbReference type="Proteomes" id="UP001341840"/>
    </source>
</evidence>
<dbReference type="EMBL" id="JASCZI010211904">
    <property type="protein sequence ID" value="MED6197461.1"/>
    <property type="molecule type" value="Genomic_DNA"/>
</dbReference>
<gene>
    <name evidence="1" type="ORF">PIB30_056672</name>
</gene>
<organism evidence="1 2">
    <name type="scientific">Stylosanthes scabra</name>
    <dbReference type="NCBI Taxonomy" id="79078"/>
    <lineage>
        <taxon>Eukaryota</taxon>
        <taxon>Viridiplantae</taxon>
        <taxon>Streptophyta</taxon>
        <taxon>Embryophyta</taxon>
        <taxon>Tracheophyta</taxon>
        <taxon>Spermatophyta</taxon>
        <taxon>Magnoliopsida</taxon>
        <taxon>eudicotyledons</taxon>
        <taxon>Gunneridae</taxon>
        <taxon>Pentapetalae</taxon>
        <taxon>rosids</taxon>
        <taxon>fabids</taxon>
        <taxon>Fabales</taxon>
        <taxon>Fabaceae</taxon>
        <taxon>Papilionoideae</taxon>
        <taxon>50 kb inversion clade</taxon>
        <taxon>dalbergioids sensu lato</taxon>
        <taxon>Dalbergieae</taxon>
        <taxon>Pterocarpus clade</taxon>
        <taxon>Stylosanthes</taxon>
    </lineage>
</organism>
<dbReference type="Proteomes" id="UP001341840">
    <property type="component" value="Unassembled WGS sequence"/>
</dbReference>
<protein>
    <submittedName>
        <fullName evidence="1">Uncharacterized protein</fullName>
    </submittedName>
</protein>